<evidence type="ECO:0000259" key="7">
    <source>
        <dbReference type="PROSITE" id="PS50178"/>
    </source>
</evidence>
<dbReference type="InterPro" id="IPR017455">
    <property type="entry name" value="Znf_FYVE-rel"/>
</dbReference>
<feature type="compositionally biased region" description="Polar residues" evidence="6">
    <location>
        <begin position="470"/>
        <end position="485"/>
    </location>
</feature>
<dbReference type="PROSITE" id="PS50178">
    <property type="entry name" value="ZF_FYVE"/>
    <property type="match status" value="1"/>
</dbReference>
<feature type="compositionally biased region" description="Polar residues" evidence="6">
    <location>
        <begin position="449"/>
        <end position="460"/>
    </location>
</feature>
<feature type="region of interest" description="Disordered" evidence="6">
    <location>
        <begin position="46"/>
        <end position="70"/>
    </location>
</feature>
<dbReference type="OrthoDB" id="70570at2759"/>
<dbReference type="InterPro" id="IPR052113">
    <property type="entry name" value="FYVE-type_Zinc_Finger"/>
</dbReference>
<dbReference type="Gene3D" id="3.30.40.10">
    <property type="entry name" value="Zinc/RING finger domain, C3HC4 (zinc finger)"/>
    <property type="match status" value="1"/>
</dbReference>
<dbReference type="Proteomes" id="UP000039865">
    <property type="component" value="Unassembled WGS sequence"/>
</dbReference>
<dbReference type="GO" id="GO:0008270">
    <property type="term" value="F:zinc ion binding"/>
    <property type="evidence" value="ECO:0007669"/>
    <property type="project" value="UniProtKB-KW"/>
</dbReference>
<gene>
    <name evidence="8" type="primary">Contig16582.g17655</name>
    <name evidence="8" type="ORF">STYLEM_1820</name>
</gene>
<dbReference type="CDD" id="cd00065">
    <property type="entry name" value="FYVE_like_SF"/>
    <property type="match status" value="1"/>
</dbReference>
<protein>
    <submittedName>
        <fullName evidence="8">Rho rac guanine nucleotide exchange</fullName>
    </submittedName>
</protein>
<evidence type="ECO:0000256" key="3">
    <source>
        <dbReference type="ARBA" id="ARBA00022833"/>
    </source>
</evidence>
<evidence type="ECO:0000256" key="5">
    <source>
        <dbReference type="SAM" id="Coils"/>
    </source>
</evidence>
<feature type="region of interest" description="Disordered" evidence="6">
    <location>
        <begin position="442"/>
        <end position="502"/>
    </location>
</feature>
<evidence type="ECO:0000256" key="4">
    <source>
        <dbReference type="PROSITE-ProRule" id="PRU00091"/>
    </source>
</evidence>
<keyword evidence="1" id="KW-0479">Metal-binding</keyword>
<feature type="coiled-coil region" evidence="5">
    <location>
        <begin position="177"/>
        <end position="264"/>
    </location>
</feature>
<feature type="compositionally biased region" description="Polar residues" evidence="6">
    <location>
        <begin position="380"/>
        <end position="390"/>
    </location>
</feature>
<keyword evidence="2 4" id="KW-0863">Zinc-finger</keyword>
<dbReference type="Pfam" id="PF01363">
    <property type="entry name" value="FYVE"/>
    <property type="match status" value="1"/>
</dbReference>
<evidence type="ECO:0000313" key="9">
    <source>
        <dbReference type="Proteomes" id="UP000039865"/>
    </source>
</evidence>
<evidence type="ECO:0000256" key="6">
    <source>
        <dbReference type="SAM" id="MobiDB-lite"/>
    </source>
</evidence>
<reference evidence="8 9" key="1">
    <citation type="submission" date="2014-06" db="EMBL/GenBank/DDBJ databases">
        <authorList>
            <person name="Swart Estienne"/>
        </authorList>
    </citation>
    <scope>NUCLEOTIDE SEQUENCE [LARGE SCALE GENOMIC DNA]</scope>
    <source>
        <strain evidence="8 9">130c</strain>
    </source>
</reference>
<dbReference type="PANTHER" id="PTHR39490">
    <property type="entry name" value="ARRESTIN DOMAIN-CONTAINING PROTEIN D"/>
    <property type="match status" value="1"/>
</dbReference>
<dbReference type="InParanoid" id="A0A077ZSJ8"/>
<keyword evidence="9" id="KW-1185">Reference proteome</keyword>
<evidence type="ECO:0000256" key="1">
    <source>
        <dbReference type="ARBA" id="ARBA00022723"/>
    </source>
</evidence>
<accession>A0A077ZSJ8</accession>
<evidence type="ECO:0000313" key="8">
    <source>
        <dbReference type="EMBL" id="CDW72853.1"/>
    </source>
</evidence>
<dbReference type="InterPro" id="IPR000306">
    <property type="entry name" value="Znf_FYVE"/>
</dbReference>
<dbReference type="SMART" id="SM00064">
    <property type="entry name" value="FYVE"/>
    <property type="match status" value="1"/>
</dbReference>
<dbReference type="AlphaFoldDB" id="A0A077ZSJ8"/>
<feature type="region of interest" description="Disordered" evidence="6">
    <location>
        <begin position="380"/>
        <end position="415"/>
    </location>
</feature>
<sequence length="502" mass="58981">MSQSLFQQPNSTREYTRQLSPIEDQLAYQSRHSLDFDFEASFKNNQTSSKSMMPANQFKPRPQSNHQESGVSFQFLDTKSSQQVTLNKQNSRLANQLNIDISALPEQFDVKKIQKNEKSVCEICYIKFGISNKRHHCKRCGISICSKCSLNQRPLSKKDLKTMHRVCDYCDTDLQNSKICNERLEQLDTEKQELKQRYDEKKQRVNALLEKSFNAKLNLESEIQQLRKDIERLNNQRILLHQEIIKEERLMKEQENEKNRLINQKSIKLSSYAEKERVVDDKEYHNEELRKTVDAQISKIKKSMNSEEELKKSVISESNQQKNMQELQKLTEERKRLDRLRDKKFKIIQDAMSKVKIDEKNSEYNESVLNSFAMEKRTSSIFDNQNSSSHVRIHGSSGKQYRSQRSHRSSSNPPVIYEYEEDGLGDDSIKRFKDLSAERPRFQTDVDFSDSQNIEVNKSPSKSDRRESESNQNPQDQGGQYASFVNQQKRQRQKNRQSMQAQ</sequence>
<feature type="domain" description="FYVE-type" evidence="7">
    <location>
        <begin position="115"/>
        <end position="175"/>
    </location>
</feature>
<dbReference type="EMBL" id="CCKQ01001731">
    <property type="protein sequence ID" value="CDW72853.1"/>
    <property type="molecule type" value="Genomic_DNA"/>
</dbReference>
<organism evidence="8 9">
    <name type="scientific">Stylonychia lemnae</name>
    <name type="common">Ciliate</name>
    <dbReference type="NCBI Taxonomy" id="5949"/>
    <lineage>
        <taxon>Eukaryota</taxon>
        <taxon>Sar</taxon>
        <taxon>Alveolata</taxon>
        <taxon>Ciliophora</taxon>
        <taxon>Intramacronucleata</taxon>
        <taxon>Spirotrichea</taxon>
        <taxon>Stichotrichia</taxon>
        <taxon>Sporadotrichida</taxon>
        <taxon>Oxytrichidae</taxon>
        <taxon>Stylonychinae</taxon>
        <taxon>Stylonychia</taxon>
    </lineage>
</organism>
<dbReference type="SUPFAM" id="SSF57903">
    <property type="entry name" value="FYVE/PHD zinc finger"/>
    <property type="match status" value="1"/>
</dbReference>
<keyword evidence="3" id="KW-0862">Zinc</keyword>
<name>A0A077ZSJ8_STYLE</name>
<dbReference type="InterPro" id="IPR011011">
    <property type="entry name" value="Znf_FYVE_PHD"/>
</dbReference>
<proteinExistence type="predicted"/>
<dbReference type="PANTHER" id="PTHR39490:SF8">
    <property type="entry name" value="ZINC FINGER FYVE DOMAIN-CONTAINING PROTEIN 21"/>
    <property type="match status" value="1"/>
</dbReference>
<evidence type="ECO:0000256" key="2">
    <source>
        <dbReference type="ARBA" id="ARBA00022771"/>
    </source>
</evidence>
<keyword evidence="5" id="KW-0175">Coiled coil</keyword>
<dbReference type="InterPro" id="IPR013083">
    <property type="entry name" value="Znf_RING/FYVE/PHD"/>
</dbReference>